<organism evidence="1">
    <name type="scientific">Blackfly microvirus SF02</name>
    <dbReference type="NCBI Taxonomy" id="2576452"/>
    <lineage>
        <taxon>Viruses</taxon>
        <taxon>Monodnaviria</taxon>
        <taxon>Sangervirae</taxon>
        <taxon>Phixviricota</taxon>
        <taxon>Malgrandaviricetes</taxon>
        <taxon>Petitvirales</taxon>
        <taxon>Microviridae</taxon>
        <taxon>Microvirus</taxon>
    </lineage>
</organism>
<proteinExistence type="predicted"/>
<evidence type="ECO:0000313" key="1">
    <source>
        <dbReference type="EMBL" id="QCQ84828.1"/>
    </source>
</evidence>
<dbReference type="Pfam" id="PF20577">
    <property type="entry name" value="Phage_ORF5"/>
    <property type="match status" value="1"/>
</dbReference>
<sequence>MYSVYDKAVKAFMPPFFARSDAEAVRSFRDACEDGKHQFSRHASDYALFKLAAFDDETSLVSVIETGPERIAEAMSFVPPPEGA</sequence>
<accession>A0A4P8PK24</accession>
<dbReference type="EMBL" id="MK249174">
    <property type="protein sequence ID" value="QCQ84828.1"/>
    <property type="molecule type" value="Genomic_DNA"/>
</dbReference>
<dbReference type="InterPro" id="IPR046781">
    <property type="entry name" value="Phage_ORF5"/>
</dbReference>
<name>A0A4P8PK24_9VIRU</name>
<reference evidence="1" key="1">
    <citation type="submission" date="2018-12" db="EMBL/GenBank/DDBJ databases">
        <title>Singled stranded DNA viruses identified in blackflies (Austrosimulium ungulatum) sampled in New Zealand.</title>
        <authorList>
            <person name="Kraberger S."/>
            <person name="Fontenele R.S."/>
            <person name="Schmidlin K."/>
            <person name="Walters M."/>
            <person name="Varsani A."/>
        </authorList>
    </citation>
    <scope>NUCLEOTIDE SEQUENCE [LARGE SCALE GENOMIC DNA]</scope>
    <source>
        <strain evidence="1">097</strain>
    </source>
</reference>
<dbReference type="Proteomes" id="UP000324505">
    <property type="component" value="Segment"/>
</dbReference>
<protein>
    <submittedName>
        <fullName evidence="1">Nonstructural protein</fullName>
    </submittedName>
</protein>